<dbReference type="InterPro" id="IPR000515">
    <property type="entry name" value="MetI-like"/>
</dbReference>
<gene>
    <name evidence="9" type="ORF">H8705_05555</name>
</gene>
<evidence type="ECO:0000256" key="2">
    <source>
        <dbReference type="ARBA" id="ARBA00022448"/>
    </source>
</evidence>
<dbReference type="GO" id="GO:0005886">
    <property type="term" value="C:plasma membrane"/>
    <property type="evidence" value="ECO:0007669"/>
    <property type="project" value="UniProtKB-SubCell"/>
</dbReference>
<feature type="transmembrane region" description="Helical" evidence="7">
    <location>
        <begin position="105"/>
        <end position="125"/>
    </location>
</feature>
<proteinExistence type="inferred from homology"/>
<organism evidence="9 10">
    <name type="scientific">Youxingia wuxianensis</name>
    <dbReference type="NCBI Taxonomy" id="2763678"/>
    <lineage>
        <taxon>Bacteria</taxon>
        <taxon>Bacillati</taxon>
        <taxon>Bacillota</taxon>
        <taxon>Clostridia</taxon>
        <taxon>Eubacteriales</taxon>
        <taxon>Oscillospiraceae</taxon>
        <taxon>Youxingia</taxon>
    </lineage>
</organism>
<dbReference type="InterPro" id="IPR050809">
    <property type="entry name" value="UgpAE/MalFG_permease"/>
</dbReference>
<reference evidence="9" key="1">
    <citation type="submission" date="2020-08" db="EMBL/GenBank/DDBJ databases">
        <title>Genome public.</title>
        <authorList>
            <person name="Liu C."/>
            <person name="Sun Q."/>
        </authorList>
    </citation>
    <scope>NUCLEOTIDE SEQUENCE</scope>
    <source>
        <strain evidence="9">NSJ-64</strain>
    </source>
</reference>
<dbReference type="PANTHER" id="PTHR43227">
    <property type="entry name" value="BLL4140 PROTEIN"/>
    <property type="match status" value="1"/>
</dbReference>
<evidence type="ECO:0000313" key="10">
    <source>
        <dbReference type="Proteomes" id="UP000623678"/>
    </source>
</evidence>
<comment type="similarity">
    <text evidence="7">Belongs to the binding-protein-dependent transport system permease family.</text>
</comment>
<dbReference type="EMBL" id="JACRTD010000003">
    <property type="protein sequence ID" value="MBC8585046.1"/>
    <property type="molecule type" value="Genomic_DNA"/>
</dbReference>
<feature type="transmembrane region" description="Helical" evidence="7">
    <location>
        <begin position="200"/>
        <end position="221"/>
    </location>
</feature>
<evidence type="ECO:0000256" key="3">
    <source>
        <dbReference type="ARBA" id="ARBA00022475"/>
    </source>
</evidence>
<evidence type="ECO:0000256" key="7">
    <source>
        <dbReference type="RuleBase" id="RU363032"/>
    </source>
</evidence>
<comment type="caution">
    <text evidence="9">The sequence shown here is derived from an EMBL/GenBank/DDBJ whole genome shotgun (WGS) entry which is preliminary data.</text>
</comment>
<sequence>MKKRKSTRTDFSGLWFIAPSLAGVSIFVLFPFADVIRRSFMGAMNSQFVGFSNYLTVFSNEAFRLAAKNTLRFMGICMPLLIGLSLLIALVLFSRMQQAGFFKTTFLIPMAVPVASVVLLWRVLFHRNGLLSAWIVSIGGQGSDWMNSPWAFWILVMSYLWKNLGYDIILWLAGLVGISPAIFEAARVDGAGTFQIFWKITLPNLLPSLYTITVLSFLNSFKVFREAYLVAGDYPHTSMYLLQHLFNNWFRDLSMDKLSAAAVLIALVIFGLILLLRRAWEEKE</sequence>
<dbReference type="PROSITE" id="PS50928">
    <property type="entry name" value="ABC_TM1"/>
    <property type="match status" value="1"/>
</dbReference>
<dbReference type="SUPFAM" id="SSF161098">
    <property type="entry name" value="MetI-like"/>
    <property type="match status" value="1"/>
</dbReference>
<protein>
    <submittedName>
        <fullName evidence="9">Sugar ABC transporter permease</fullName>
    </submittedName>
</protein>
<keyword evidence="4 7" id="KW-0812">Transmembrane</keyword>
<keyword evidence="6 7" id="KW-0472">Membrane</keyword>
<evidence type="ECO:0000256" key="4">
    <source>
        <dbReference type="ARBA" id="ARBA00022692"/>
    </source>
</evidence>
<dbReference type="Gene3D" id="1.10.3720.10">
    <property type="entry name" value="MetI-like"/>
    <property type="match status" value="1"/>
</dbReference>
<evidence type="ECO:0000259" key="8">
    <source>
        <dbReference type="PROSITE" id="PS50928"/>
    </source>
</evidence>
<feature type="transmembrane region" description="Helical" evidence="7">
    <location>
        <begin position="73"/>
        <end position="93"/>
    </location>
</feature>
<keyword evidence="10" id="KW-1185">Reference proteome</keyword>
<dbReference type="Proteomes" id="UP000623678">
    <property type="component" value="Unassembled WGS sequence"/>
</dbReference>
<dbReference type="CDD" id="cd06261">
    <property type="entry name" value="TM_PBP2"/>
    <property type="match status" value="1"/>
</dbReference>
<dbReference type="RefSeq" id="WP_262394827.1">
    <property type="nucleotide sequence ID" value="NZ_JACRTD010000003.1"/>
</dbReference>
<dbReference type="Pfam" id="PF00528">
    <property type="entry name" value="BPD_transp_1"/>
    <property type="match status" value="1"/>
</dbReference>
<evidence type="ECO:0000256" key="6">
    <source>
        <dbReference type="ARBA" id="ARBA00023136"/>
    </source>
</evidence>
<evidence type="ECO:0000256" key="1">
    <source>
        <dbReference type="ARBA" id="ARBA00004651"/>
    </source>
</evidence>
<feature type="transmembrane region" description="Helical" evidence="7">
    <location>
        <begin position="258"/>
        <end position="276"/>
    </location>
</feature>
<feature type="transmembrane region" description="Helical" evidence="7">
    <location>
        <begin position="168"/>
        <end position="188"/>
    </location>
</feature>
<name>A0A926IH90_9FIRM</name>
<keyword evidence="3" id="KW-1003">Cell membrane</keyword>
<evidence type="ECO:0000313" key="9">
    <source>
        <dbReference type="EMBL" id="MBC8585046.1"/>
    </source>
</evidence>
<accession>A0A926IH90</accession>
<keyword evidence="5 7" id="KW-1133">Transmembrane helix</keyword>
<keyword evidence="2 7" id="KW-0813">Transport</keyword>
<evidence type="ECO:0000256" key="5">
    <source>
        <dbReference type="ARBA" id="ARBA00022989"/>
    </source>
</evidence>
<dbReference type="AlphaFoldDB" id="A0A926IH90"/>
<feature type="transmembrane region" description="Helical" evidence="7">
    <location>
        <begin position="12"/>
        <end position="33"/>
    </location>
</feature>
<comment type="subcellular location">
    <subcellularLocation>
        <location evidence="1 7">Cell membrane</location>
        <topology evidence="1 7">Multi-pass membrane protein</topology>
    </subcellularLocation>
</comment>
<dbReference type="InterPro" id="IPR035906">
    <property type="entry name" value="MetI-like_sf"/>
</dbReference>
<feature type="domain" description="ABC transmembrane type-1" evidence="8">
    <location>
        <begin position="67"/>
        <end position="276"/>
    </location>
</feature>
<dbReference type="PANTHER" id="PTHR43227:SF11">
    <property type="entry name" value="BLL4140 PROTEIN"/>
    <property type="match status" value="1"/>
</dbReference>
<dbReference type="GO" id="GO:0055085">
    <property type="term" value="P:transmembrane transport"/>
    <property type="evidence" value="ECO:0007669"/>
    <property type="project" value="InterPro"/>
</dbReference>